<dbReference type="Pfam" id="PF00814">
    <property type="entry name" value="TsaD"/>
    <property type="match status" value="1"/>
</dbReference>
<evidence type="ECO:0000256" key="5">
    <source>
        <dbReference type="ARBA" id="ARBA00023004"/>
    </source>
</evidence>
<dbReference type="PRINTS" id="PR00789">
    <property type="entry name" value="OSIALOPTASE"/>
</dbReference>
<dbReference type="RefSeq" id="WP_170294038.1">
    <property type="nucleotide sequence ID" value="NZ_WXEY01000001.1"/>
</dbReference>
<dbReference type="GO" id="GO:0008033">
    <property type="term" value="P:tRNA processing"/>
    <property type="evidence" value="ECO:0007669"/>
    <property type="project" value="UniProtKB-KW"/>
</dbReference>
<evidence type="ECO:0000256" key="1">
    <source>
        <dbReference type="ARBA" id="ARBA00012156"/>
    </source>
</evidence>
<dbReference type="GO" id="GO:0061711">
    <property type="term" value="F:tRNA N(6)-L-threonylcarbamoyladenine synthase activity"/>
    <property type="evidence" value="ECO:0007669"/>
    <property type="project" value="UniProtKB-EC"/>
</dbReference>
<comment type="caution">
    <text evidence="9">The sequence shown here is derived from an EMBL/GenBank/DDBJ whole genome shotgun (WGS) entry which is preliminary data.</text>
</comment>
<dbReference type="PANTHER" id="PTHR11735:SF6">
    <property type="entry name" value="TRNA N6-ADENOSINE THREONYLCARBAMOYLTRANSFERASE, MITOCHONDRIAL"/>
    <property type="match status" value="1"/>
</dbReference>
<dbReference type="Gene3D" id="3.30.420.40">
    <property type="match status" value="2"/>
</dbReference>
<evidence type="ECO:0000256" key="2">
    <source>
        <dbReference type="ARBA" id="ARBA00022679"/>
    </source>
</evidence>
<dbReference type="PANTHER" id="PTHR11735">
    <property type="entry name" value="TRNA N6-ADENOSINE THREONYLCARBAMOYLTRANSFERASE"/>
    <property type="match status" value="1"/>
</dbReference>
<evidence type="ECO:0000256" key="7">
    <source>
        <dbReference type="ARBA" id="ARBA00048117"/>
    </source>
</evidence>
<dbReference type="AlphaFoldDB" id="A0A845KXS2"/>
<evidence type="ECO:0000313" key="9">
    <source>
        <dbReference type="EMBL" id="MZP28452.1"/>
    </source>
</evidence>
<dbReference type="EC" id="2.3.1.234" evidence="1"/>
<evidence type="ECO:0000256" key="3">
    <source>
        <dbReference type="ARBA" id="ARBA00022694"/>
    </source>
</evidence>
<dbReference type="Proteomes" id="UP000463470">
    <property type="component" value="Unassembled WGS sequence"/>
</dbReference>
<keyword evidence="4" id="KW-0479">Metal-binding</keyword>
<comment type="catalytic activity">
    <reaction evidence="7">
        <text>L-threonylcarbamoyladenylate + adenosine(37) in tRNA = N(6)-L-threonylcarbamoyladenosine(37) in tRNA + AMP + H(+)</text>
        <dbReference type="Rhea" id="RHEA:37059"/>
        <dbReference type="Rhea" id="RHEA-COMP:10162"/>
        <dbReference type="Rhea" id="RHEA-COMP:10163"/>
        <dbReference type="ChEBI" id="CHEBI:15378"/>
        <dbReference type="ChEBI" id="CHEBI:73682"/>
        <dbReference type="ChEBI" id="CHEBI:74411"/>
        <dbReference type="ChEBI" id="CHEBI:74418"/>
        <dbReference type="ChEBI" id="CHEBI:456215"/>
        <dbReference type="EC" id="2.3.1.234"/>
    </reaction>
</comment>
<reference evidence="9 10" key="1">
    <citation type="submission" date="2020-01" db="EMBL/GenBank/DDBJ databases">
        <title>Whole-genome sequence of Heliobacterium undosum DSM 13378.</title>
        <authorList>
            <person name="Kyndt J.A."/>
            <person name="Meyer T.E."/>
        </authorList>
    </citation>
    <scope>NUCLEOTIDE SEQUENCE [LARGE SCALE GENOMIC DNA]</scope>
    <source>
        <strain evidence="9 10">DSM 13378</strain>
    </source>
</reference>
<keyword evidence="10" id="KW-1185">Reference proteome</keyword>
<accession>A0A845KXS2</accession>
<keyword evidence="3" id="KW-0819">tRNA processing</keyword>
<organism evidence="9 10">
    <name type="scientific">Heliomicrobium undosum</name>
    <dbReference type="NCBI Taxonomy" id="121734"/>
    <lineage>
        <taxon>Bacteria</taxon>
        <taxon>Bacillati</taxon>
        <taxon>Bacillota</taxon>
        <taxon>Clostridia</taxon>
        <taxon>Eubacteriales</taxon>
        <taxon>Heliobacteriaceae</taxon>
        <taxon>Heliomicrobium</taxon>
    </lineage>
</organism>
<keyword evidence="2" id="KW-0808">Transferase</keyword>
<dbReference type="EMBL" id="WXEY01000001">
    <property type="protein sequence ID" value="MZP28452.1"/>
    <property type="molecule type" value="Genomic_DNA"/>
</dbReference>
<proteinExistence type="predicted"/>
<gene>
    <name evidence="9" type="ORF">GTO91_01775</name>
</gene>
<evidence type="ECO:0000313" key="10">
    <source>
        <dbReference type="Proteomes" id="UP000463470"/>
    </source>
</evidence>
<evidence type="ECO:0000256" key="6">
    <source>
        <dbReference type="ARBA" id="ARBA00023315"/>
    </source>
</evidence>
<dbReference type="InterPro" id="IPR043129">
    <property type="entry name" value="ATPase_NBD"/>
</dbReference>
<feature type="domain" description="Gcp-like" evidence="8">
    <location>
        <begin position="86"/>
        <end position="368"/>
    </location>
</feature>
<evidence type="ECO:0000259" key="8">
    <source>
        <dbReference type="Pfam" id="PF00814"/>
    </source>
</evidence>
<keyword evidence="5" id="KW-0408">Iron</keyword>
<keyword evidence="6" id="KW-0012">Acyltransferase</keyword>
<name>A0A845KXS2_9FIRM</name>
<dbReference type="InterPro" id="IPR017861">
    <property type="entry name" value="KAE1/TsaD"/>
</dbReference>
<sequence>MGTEIIRGVLGIDTSCYTTSVAFASLDGRLLAQKRQLLPVKQGERGLRQGDAFFLHGRQLPHVMEALFAELRQFGEAEAGKEGLRQVRVEAVAVSTRPRPEEGAYLPVFLAGEAVGRSVAAAQGIPFFATTHQEGHIMAGIASLEDREQADALLEKGFLSVHLSGGTTELLRVQFDAAGAVFSIEKLGATTDLHAGQLVDRVGVALGLPFPAGPRLEALAAQCDGGGCAAEGAAEGSIEAIEAITFPASVKGYNVSFSGAEAQALRLIDQWRKANEAAGGDMLGDIATKAASAAIARGIERCLASTLEKILRRAIEETGCREVLIVGGVAANGFLRRRLRERLEHRAVGGRLAFATPALSGDNAAGVAVLGAKFLSASTACR</sequence>
<protein>
    <recommendedName>
        <fullName evidence="1">N(6)-L-threonylcarbamoyladenine synthase</fullName>
        <ecNumber evidence="1">2.3.1.234</ecNumber>
    </recommendedName>
</protein>
<evidence type="ECO:0000256" key="4">
    <source>
        <dbReference type="ARBA" id="ARBA00022723"/>
    </source>
</evidence>
<dbReference type="GO" id="GO:0046872">
    <property type="term" value="F:metal ion binding"/>
    <property type="evidence" value="ECO:0007669"/>
    <property type="project" value="UniProtKB-KW"/>
</dbReference>
<dbReference type="InterPro" id="IPR000905">
    <property type="entry name" value="Gcp-like_dom"/>
</dbReference>
<dbReference type="SUPFAM" id="SSF53067">
    <property type="entry name" value="Actin-like ATPase domain"/>
    <property type="match status" value="1"/>
</dbReference>